<dbReference type="EMBL" id="AP006500">
    <property type="protein sequence ID" value="BAM82387.1"/>
    <property type="molecule type" value="Genomic_DNA"/>
</dbReference>
<dbReference type="InterPro" id="IPR009060">
    <property type="entry name" value="UBA-like_sf"/>
</dbReference>
<dbReference type="GeneID" id="16996767"/>
<dbReference type="InterPro" id="IPR001969">
    <property type="entry name" value="Aspartic_peptidase_AS"/>
</dbReference>
<dbReference type="Pfam" id="PF09668">
    <property type="entry name" value="Asp_protease"/>
    <property type="match status" value="1"/>
</dbReference>
<dbReference type="RefSeq" id="XP_005538423.1">
    <property type="nucleotide sequence ID" value="XM_005538366.1"/>
</dbReference>
<dbReference type="PROSITE" id="PS00141">
    <property type="entry name" value="ASP_PROTEASE"/>
    <property type="match status" value="1"/>
</dbReference>
<accession>M1VGR4</accession>
<reference evidence="2 3" key="1">
    <citation type="journal article" date="2004" name="Nature">
        <title>Genome sequence of the ultrasmall unicellular red alga Cyanidioschyzon merolae 10D.</title>
        <authorList>
            <person name="Matsuzaki M."/>
            <person name="Misumi O."/>
            <person name="Shin-i T."/>
            <person name="Maruyama S."/>
            <person name="Takahara M."/>
            <person name="Miyagishima S."/>
            <person name="Mori T."/>
            <person name="Nishida K."/>
            <person name="Yagisawa F."/>
            <person name="Nishida K."/>
            <person name="Yoshida Y."/>
            <person name="Nishimura Y."/>
            <person name="Nakao S."/>
            <person name="Kobayashi T."/>
            <person name="Momoyama Y."/>
            <person name="Higashiyama T."/>
            <person name="Minoda A."/>
            <person name="Sano M."/>
            <person name="Nomoto H."/>
            <person name="Oishi K."/>
            <person name="Hayashi H."/>
            <person name="Ohta F."/>
            <person name="Nishizaka S."/>
            <person name="Haga S."/>
            <person name="Miura S."/>
            <person name="Morishita T."/>
            <person name="Kabeya Y."/>
            <person name="Terasawa K."/>
            <person name="Suzuki Y."/>
            <person name="Ishii Y."/>
            <person name="Asakawa S."/>
            <person name="Takano H."/>
            <person name="Ohta N."/>
            <person name="Kuroiwa H."/>
            <person name="Tanaka K."/>
            <person name="Shimizu N."/>
            <person name="Sugano S."/>
            <person name="Sato N."/>
            <person name="Nozaki H."/>
            <person name="Ogasawara N."/>
            <person name="Kohara Y."/>
            <person name="Kuroiwa T."/>
        </authorList>
    </citation>
    <scope>NUCLEOTIDE SEQUENCE [LARGE SCALE GENOMIC DNA]</scope>
    <source>
        <strain evidence="2 3">10D</strain>
    </source>
</reference>
<sequence>MTSKRLCFVSADGERFATLEASEEALIADLLEAVLVELHPSESVVEDAAVNYAFRWRGQLLPPQRTVRELALPDDELITVEPQFRNQALERAQTTAPDSVRDRDAALPAPISETSALPATAGVSGLVSRSGSDWTSMPFEDELMSPELQRRIEAAIHEHNIQENLAAALEHNVESFTYITPLYVRVRVTADSARNAQPVLALVDSGAQCTVMSQACAERSGLSRLIDRRFRGTAIGLGRAEFIGRVHMALMELDGEWYECSFAIVEQLNTDMLLGLDTLRKHGMCIDLRENVLRERDRAVPFLSDREIAEARGLDSAPARNETDVNVQRLVAMGFDEASARSALAAANGNLGLAASLLMRPGIEAP</sequence>
<dbReference type="CDD" id="cd05479">
    <property type="entry name" value="RP_DDI"/>
    <property type="match status" value="1"/>
</dbReference>
<organism evidence="2 3">
    <name type="scientific">Cyanidioschyzon merolae (strain NIES-3377 / 10D)</name>
    <name type="common">Unicellular red alga</name>
    <dbReference type="NCBI Taxonomy" id="280699"/>
    <lineage>
        <taxon>Eukaryota</taxon>
        <taxon>Rhodophyta</taxon>
        <taxon>Bangiophyceae</taxon>
        <taxon>Cyanidiales</taxon>
        <taxon>Cyanidiaceae</taxon>
        <taxon>Cyanidioschyzon</taxon>
    </lineage>
</organism>
<reference evidence="2 3" key="2">
    <citation type="journal article" date="2007" name="BMC Biol.">
        <title>A 100%-complete sequence reveals unusually simple genomic features in the hot-spring red alga Cyanidioschyzon merolae.</title>
        <authorList>
            <person name="Nozaki H."/>
            <person name="Takano H."/>
            <person name="Misumi O."/>
            <person name="Terasawa K."/>
            <person name="Matsuzaki M."/>
            <person name="Maruyama S."/>
            <person name="Nishida K."/>
            <person name="Yagisawa F."/>
            <person name="Yoshida Y."/>
            <person name="Fujiwara T."/>
            <person name="Takio S."/>
            <person name="Tamura K."/>
            <person name="Chung S.J."/>
            <person name="Nakamura S."/>
            <person name="Kuroiwa H."/>
            <person name="Tanaka K."/>
            <person name="Sato N."/>
            <person name="Kuroiwa T."/>
        </authorList>
    </citation>
    <scope>NUCLEOTIDE SEQUENCE [LARGE SCALE GENOMIC DNA]</scope>
    <source>
        <strain evidence="2 3">10D</strain>
    </source>
</reference>
<dbReference type="Proteomes" id="UP000007014">
    <property type="component" value="Chromosome 18"/>
</dbReference>
<name>M1VGR4_CYAM1</name>
<dbReference type="GO" id="GO:0004190">
    <property type="term" value="F:aspartic-type endopeptidase activity"/>
    <property type="evidence" value="ECO:0007669"/>
    <property type="project" value="InterPro"/>
</dbReference>
<dbReference type="SUPFAM" id="SSF46934">
    <property type="entry name" value="UBA-like"/>
    <property type="match status" value="1"/>
</dbReference>
<dbReference type="SMART" id="SM00165">
    <property type="entry name" value="UBA"/>
    <property type="match status" value="1"/>
</dbReference>
<dbReference type="PROSITE" id="PS50030">
    <property type="entry name" value="UBA"/>
    <property type="match status" value="1"/>
</dbReference>
<evidence type="ECO:0000259" key="1">
    <source>
        <dbReference type="PROSITE" id="PS50030"/>
    </source>
</evidence>
<dbReference type="PANTHER" id="PTHR15397">
    <property type="entry name" value="SODIUM-GLUCOSE COTRANSPORTER REGULATORY PROTEIN -RELATED"/>
    <property type="match status" value="1"/>
</dbReference>
<dbReference type="eggNOG" id="KOG0012">
    <property type="taxonomic scope" value="Eukaryota"/>
</dbReference>
<dbReference type="GO" id="GO:0006508">
    <property type="term" value="P:proteolysis"/>
    <property type="evidence" value="ECO:0007669"/>
    <property type="project" value="InterPro"/>
</dbReference>
<proteinExistence type="predicted"/>
<dbReference type="Gramene" id="CMR127CT">
    <property type="protein sequence ID" value="CMR127CT"/>
    <property type="gene ID" value="CMR127C"/>
</dbReference>
<feature type="domain" description="UBA" evidence="1">
    <location>
        <begin position="319"/>
        <end position="361"/>
    </location>
</feature>
<evidence type="ECO:0000313" key="3">
    <source>
        <dbReference type="Proteomes" id="UP000007014"/>
    </source>
</evidence>
<evidence type="ECO:0000313" key="2">
    <source>
        <dbReference type="EMBL" id="BAM82387.1"/>
    </source>
</evidence>
<dbReference type="InterPro" id="IPR015940">
    <property type="entry name" value="UBA"/>
</dbReference>
<dbReference type="Gene3D" id="1.10.8.10">
    <property type="entry name" value="DNA helicase RuvA subunit, C-terminal domain"/>
    <property type="match status" value="1"/>
</dbReference>
<dbReference type="SUPFAM" id="SSF50630">
    <property type="entry name" value="Acid proteases"/>
    <property type="match status" value="1"/>
</dbReference>
<dbReference type="InterPro" id="IPR019103">
    <property type="entry name" value="Peptidase_aspartic_DDI1-type"/>
</dbReference>
<keyword evidence="3" id="KW-1185">Reference proteome</keyword>
<dbReference type="Gene3D" id="2.40.70.10">
    <property type="entry name" value="Acid Proteases"/>
    <property type="match status" value="1"/>
</dbReference>
<protein>
    <submittedName>
        <fullName evidence="2">Similar to putative v-snare binding protein</fullName>
    </submittedName>
</protein>
<dbReference type="OrthoDB" id="2550at2759"/>
<dbReference type="Pfam" id="PF00627">
    <property type="entry name" value="UBA"/>
    <property type="match status" value="1"/>
</dbReference>
<dbReference type="KEGG" id="cme:CYME_CMR127C"/>
<dbReference type="HOGENOM" id="CLU_757300_0_0_1"/>
<dbReference type="PANTHER" id="PTHR15397:SF3">
    <property type="entry name" value="DNA DAMAGE INDUCIBLE 1 HOMOLOG 2"/>
    <property type="match status" value="1"/>
</dbReference>
<gene>
    <name evidence="2" type="ORF">CYME_CMR127C</name>
</gene>
<dbReference type="STRING" id="280699.M1VGR4"/>
<dbReference type="InterPro" id="IPR021109">
    <property type="entry name" value="Peptidase_aspartic_dom_sf"/>
</dbReference>
<dbReference type="AlphaFoldDB" id="M1VGR4"/>